<dbReference type="Proteomes" id="UP000278627">
    <property type="component" value="Unassembled WGS sequence"/>
</dbReference>
<keyword evidence="2" id="KW-1185">Reference proteome</keyword>
<dbReference type="WBParaSite" id="BPAG_0000700001-mRNA-1">
    <property type="protein sequence ID" value="BPAG_0000700001-mRNA-1"/>
    <property type="gene ID" value="BPAG_0000700001"/>
</dbReference>
<gene>
    <name evidence="1" type="ORF">BPAG_LOCUS6965</name>
</gene>
<dbReference type="AlphaFoldDB" id="A0A0N4TFL2"/>
<protein>
    <submittedName>
        <fullName evidence="1 3">Uncharacterized protein</fullName>
    </submittedName>
</protein>
<organism evidence="3">
    <name type="scientific">Brugia pahangi</name>
    <name type="common">Filarial nematode worm</name>
    <dbReference type="NCBI Taxonomy" id="6280"/>
    <lineage>
        <taxon>Eukaryota</taxon>
        <taxon>Metazoa</taxon>
        <taxon>Ecdysozoa</taxon>
        <taxon>Nematoda</taxon>
        <taxon>Chromadorea</taxon>
        <taxon>Rhabditida</taxon>
        <taxon>Spirurina</taxon>
        <taxon>Spiruromorpha</taxon>
        <taxon>Filarioidea</taxon>
        <taxon>Onchocercidae</taxon>
        <taxon>Brugia</taxon>
    </lineage>
</organism>
<accession>A0A0N4TFL2</accession>
<reference evidence="3" key="1">
    <citation type="submission" date="2017-02" db="UniProtKB">
        <authorList>
            <consortium name="WormBaseParasite"/>
        </authorList>
    </citation>
    <scope>IDENTIFICATION</scope>
</reference>
<evidence type="ECO:0000313" key="1">
    <source>
        <dbReference type="EMBL" id="VDN88151.1"/>
    </source>
</evidence>
<name>A0A0N4TFL2_BRUPA</name>
<evidence type="ECO:0000313" key="2">
    <source>
        <dbReference type="Proteomes" id="UP000278627"/>
    </source>
</evidence>
<reference evidence="1 2" key="2">
    <citation type="submission" date="2018-11" db="EMBL/GenBank/DDBJ databases">
        <authorList>
            <consortium name="Pathogen Informatics"/>
        </authorList>
    </citation>
    <scope>NUCLEOTIDE SEQUENCE [LARGE SCALE GENOMIC DNA]</scope>
</reference>
<evidence type="ECO:0000313" key="3">
    <source>
        <dbReference type="WBParaSite" id="BPAG_0000700001-mRNA-1"/>
    </source>
</evidence>
<proteinExistence type="predicted"/>
<dbReference type="EMBL" id="UZAD01007173">
    <property type="protein sequence ID" value="VDN88151.1"/>
    <property type="molecule type" value="Genomic_DNA"/>
</dbReference>
<sequence>MFIVLLAITMNCLGWFSTTTTTATATSSHTNSEIINDKMNDKSKIAVAFNMHSYFNISIM</sequence>